<feature type="transmembrane region" description="Helical" evidence="1">
    <location>
        <begin position="5"/>
        <end position="25"/>
    </location>
</feature>
<evidence type="ECO:0000313" key="3">
    <source>
        <dbReference type="EMBL" id="TLD94598.1"/>
    </source>
</evidence>
<evidence type="ECO:0000313" key="2">
    <source>
        <dbReference type="EMBL" id="MWV70686.1"/>
    </source>
</evidence>
<evidence type="ECO:0000256" key="1">
    <source>
        <dbReference type="SAM" id="Phobius"/>
    </source>
</evidence>
<name>A0A347VP74_9HELI</name>
<evidence type="ECO:0000313" key="4">
    <source>
        <dbReference type="Proteomes" id="UP000029714"/>
    </source>
</evidence>
<feature type="transmembrane region" description="Helical" evidence="1">
    <location>
        <begin position="45"/>
        <end position="71"/>
    </location>
</feature>
<dbReference type="EMBL" id="QBIU01000002">
    <property type="protein sequence ID" value="MWV70686.1"/>
    <property type="molecule type" value="Genomic_DNA"/>
</dbReference>
<dbReference type="EMBL" id="JRMP02000006">
    <property type="protein sequence ID" value="TLD94598.1"/>
    <property type="molecule type" value="Genomic_DNA"/>
</dbReference>
<dbReference type="RefSeq" id="WP_034572513.1">
    <property type="nucleotide sequence ID" value="NZ_JRMP02000006.1"/>
</dbReference>
<reference evidence="3 4" key="1">
    <citation type="journal article" date="2014" name="Genome Announc.">
        <title>Draft genome sequences of eight enterohepatic helicobacter species isolated from both laboratory and wild rodents.</title>
        <authorList>
            <person name="Sheh A."/>
            <person name="Shen Z."/>
            <person name="Fox J.G."/>
        </authorList>
    </citation>
    <scope>NUCLEOTIDE SEQUENCE [LARGE SCALE GENOMIC DNA]</scope>
    <source>
        <strain evidence="3 4">MIT 97-6194</strain>
    </source>
</reference>
<keyword evidence="1" id="KW-0812">Transmembrane</keyword>
<protein>
    <recommendedName>
        <fullName evidence="6">LapA family protein</fullName>
    </recommendedName>
</protein>
<dbReference type="Proteomes" id="UP000029714">
    <property type="component" value="Unassembled WGS sequence"/>
</dbReference>
<comment type="caution">
    <text evidence="3">The sequence shown here is derived from an EMBL/GenBank/DDBJ whole genome shotgun (WGS) entry which is preliminary data.</text>
</comment>
<evidence type="ECO:0008006" key="6">
    <source>
        <dbReference type="Google" id="ProtNLM"/>
    </source>
</evidence>
<organism evidence="3 4">
    <name type="scientific">Helicobacter saguini</name>
    <dbReference type="NCBI Taxonomy" id="1548018"/>
    <lineage>
        <taxon>Bacteria</taxon>
        <taxon>Pseudomonadati</taxon>
        <taxon>Campylobacterota</taxon>
        <taxon>Epsilonproteobacteria</taxon>
        <taxon>Campylobacterales</taxon>
        <taxon>Helicobacteraceae</taxon>
        <taxon>Helicobacter</taxon>
    </lineage>
</organism>
<keyword evidence="4" id="KW-1185">Reference proteome</keyword>
<reference evidence="3" key="3">
    <citation type="submission" date="2018-04" db="EMBL/GenBank/DDBJ databases">
        <authorList>
            <person name="Sheh A."/>
            <person name="Shen Z."/>
            <person name="Mannion A.J."/>
            <person name="Fox J.G."/>
        </authorList>
    </citation>
    <scope>NUCLEOTIDE SEQUENCE</scope>
    <source>
        <strain evidence="3">MIT 97-6194</strain>
    </source>
</reference>
<gene>
    <name evidence="2" type="ORF">DCO61_12005</name>
    <name evidence="3" type="ORF">LS64_005420</name>
</gene>
<keyword evidence="1" id="KW-1133">Transmembrane helix</keyword>
<reference evidence="2 5" key="4">
    <citation type="submission" date="2019-12" db="EMBL/GenBank/DDBJ databases">
        <title>Multi-Generational Helicobacter saguini Isolates.</title>
        <authorList>
            <person name="Mannion A."/>
            <person name="Shen Z."/>
            <person name="Fox J.G."/>
        </authorList>
    </citation>
    <scope>NUCLEOTIDE SEQUENCE [LARGE SCALE GENOMIC DNA]</scope>
    <source>
        <strain evidence="2">16-048</strain>
        <strain evidence="5">16-048 (F4)</strain>
    </source>
</reference>
<sequence length="375" mass="43010">MKLRYFIGFAIVYIALVTIYAFYVTQDTFTLHNTLWFDFVLTLPLAVWLCLPMVVLLLITWIFMSIGAVVVQFKKMSLNRDVDKIITQIDEQMLGGAGNDRVFSNVRLKELSKILKRFYLLPNLSSNLSNNEKFDNNFAQLKDIEQGGEVPKIKLNAAHPLYRKNLENGVNVDSNKALNVLKTPLDSMNAFSLYQNAQSYEVYSFAWEKIIESKSAKLIEKALNLSPNHLNFANISKIIESNFADSMKLKDELLISALKALNLSEREYLSLAINLAKNLSENNINAVLSFFERLSKEAENSVFAYFYMLLEVGKTSEASELKSHYPKNDYLPISAFLELKEKGYPLLVFFDPLYFRENKEKKSTNTENESSENRI</sequence>
<dbReference type="Proteomes" id="UP000477070">
    <property type="component" value="Unassembled WGS sequence"/>
</dbReference>
<proteinExistence type="predicted"/>
<dbReference type="OrthoDB" id="5338103at2"/>
<accession>A0A347VP74</accession>
<dbReference type="AlphaFoldDB" id="A0A347VP74"/>
<keyword evidence="1" id="KW-0472">Membrane</keyword>
<evidence type="ECO:0000313" key="5">
    <source>
        <dbReference type="Proteomes" id="UP000477070"/>
    </source>
</evidence>
<reference evidence="3 4" key="2">
    <citation type="journal article" date="2016" name="Infect. Immun.">
        <title>Helicobacter saguini, a Novel Helicobacter Isolated from Cotton-Top Tamarins with Ulcerative Colitis, Has Proinflammatory Properties and Induces Typhlocolitis and Dysplasia in Gnotobiotic IL-10-/- Mice.</title>
        <authorList>
            <person name="Shen Z."/>
            <person name="Mannion A."/>
            <person name="Whary M.T."/>
            <person name="Muthupalani S."/>
            <person name="Sheh A."/>
            <person name="Feng Y."/>
            <person name="Gong G."/>
            <person name="Vandamme P."/>
            <person name="Holcombe H.R."/>
            <person name="Paster B.J."/>
            <person name="Fox J.G."/>
        </authorList>
    </citation>
    <scope>NUCLEOTIDE SEQUENCE [LARGE SCALE GENOMIC DNA]</scope>
    <source>
        <strain evidence="3 4">MIT 97-6194</strain>
    </source>
</reference>